<feature type="transmembrane region" description="Helical" evidence="2">
    <location>
        <begin position="24"/>
        <end position="47"/>
    </location>
</feature>
<evidence type="ECO:0000259" key="3">
    <source>
        <dbReference type="Pfam" id="PF03816"/>
    </source>
</evidence>
<dbReference type="Pfam" id="PF13399">
    <property type="entry name" value="LytR_C"/>
    <property type="match status" value="1"/>
</dbReference>
<protein>
    <submittedName>
        <fullName evidence="5">LCP family protein</fullName>
    </submittedName>
</protein>
<evidence type="ECO:0000313" key="6">
    <source>
        <dbReference type="Proteomes" id="UP001242021"/>
    </source>
</evidence>
<evidence type="ECO:0000313" key="5">
    <source>
        <dbReference type="EMBL" id="WIH95766.1"/>
    </source>
</evidence>
<dbReference type="Pfam" id="PF03816">
    <property type="entry name" value="LytR_cpsA_psr"/>
    <property type="match status" value="1"/>
</dbReference>
<reference evidence="5" key="1">
    <citation type="submission" date="2022-06" db="EMBL/GenBank/DDBJ databases">
        <title>Brachyspira pilosicoli from pigs in Switzerland.</title>
        <authorList>
            <person name="Schmitt S."/>
            <person name="Arnold M."/>
            <person name="Rossano A."/>
            <person name="Perreten V."/>
        </authorList>
    </citation>
    <scope>NUCLEOTIDE SEQUENCE</scope>
    <source>
        <strain evidence="5">MEI4028</strain>
    </source>
</reference>
<dbReference type="InterPro" id="IPR050922">
    <property type="entry name" value="LytR/CpsA/Psr_CW_biosynth"/>
</dbReference>
<name>A0AAJ6KCK8_BRAPL</name>
<keyword evidence="2" id="KW-1133">Transmembrane helix</keyword>
<dbReference type="PANTHER" id="PTHR33392:SF6">
    <property type="entry name" value="POLYISOPRENYL-TEICHOIC ACID--PEPTIDOGLYCAN TEICHOIC ACID TRANSFERASE TAGU"/>
    <property type="match status" value="1"/>
</dbReference>
<comment type="similarity">
    <text evidence="1">Belongs to the LytR/CpsA/Psr (LCP) family.</text>
</comment>
<proteinExistence type="inferred from homology"/>
<dbReference type="RefSeq" id="WP_284603221.1">
    <property type="nucleotide sequence ID" value="NZ_CP098752.1"/>
</dbReference>
<gene>
    <name evidence="5" type="ORF">NEH99_04285</name>
</gene>
<evidence type="ECO:0000256" key="1">
    <source>
        <dbReference type="ARBA" id="ARBA00006068"/>
    </source>
</evidence>
<dbReference type="Gene3D" id="3.30.70.2390">
    <property type="match status" value="1"/>
</dbReference>
<accession>A0AAJ6KCK8</accession>
<dbReference type="AlphaFoldDB" id="A0AAJ6KCK8"/>
<evidence type="ECO:0000259" key="4">
    <source>
        <dbReference type="Pfam" id="PF13399"/>
    </source>
</evidence>
<sequence length="406" mass="46444">MKIKNNDNNNNKALKTISNANKKAVIILISSFTFIIVIAAFTLYYFLYSKIDSAIKKDEELYFSVLFIDENNEPYGAYVGVLSSLHNRIGLIGLPRNVALWKNKKENPIPLKELYKEGGDSSVFNAIENTVNKKITYKITLDNNSISDIIDLIGGVKMYVEEPIHYVENNSLYNINFDIGEWMFHGNKVVSYLHYVTMKQYEDIETLYRLEDVIINLMISFIQSPELKSMIVRKDMRNAIYSKIKSNLRPPDIKAILKIISNSNEKSLIVQNIDARVDDKGILNPLLEGSAFVKQMEDLALYVGLKTERSELNNEDVSLIILNGTDVSGLADRINIRMRYRGFAAGEYGNFPAKVYNSIVLIRNGEIEKSFMVANECRISRIYAKTDRRLLNNAVLILGYDYYEIQ</sequence>
<dbReference type="Gene3D" id="3.40.630.190">
    <property type="entry name" value="LCP protein"/>
    <property type="match status" value="1"/>
</dbReference>
<evidence type="ECO:0000256" key="2">
    <source>
        <dbReference type="SAM" id="Phobius"/>
    </source>
</evidence>
<dbReference type="EMBL" id="CP098754">
    <property type="protein sequence ID" value="WIH95766.1"/>
    <property type="molecule type" value="Genomic_DNA"/>
</dbReference>
<feature type="domain" description="Cell envelope-related transcriptional attenuator" evidence="3">
    <location>
        <begin position="90"/>
        <end position="218"/>
    </location>
</feature>
<keyword evidence="2" id="KW-0472">Membrane</keyword>
<dbReference type="InterPro" id="IPR027381">
    <property type="entry name" value="LytR/CpsA/Psr_C"/>
</dbReference>
<organism evidence="5 6">
    <name type="scientific">Brachyspira pilosicoli</name>
    <name type="common">Serpulina pilosicoli</name>
    <dbReference type="NCBI Taxonomy" id="52584"/>
    <lineage>
        <taxon>Bacteria</taxon>
        <taxon>Pseudomonadati</taxon>
        <taxon>Spirochaetota</taxon>
        <taxon>Spirochaetia</taxon>
        <taxon>Brachyspirales</taxon>
        <taxon>Brachyspiraceae</taxon>
        <taxon>Brachyspira</taxon>
    </lineage>
</organism>
<dbReference type="Proteomes" id="UP001242021">
    <property type="component" value="Chromosome"/>
</dbReference>
<dbReference type="InterPro" id="IPR004474">
    <property type="entry name" value="LytR_CpsA_psr"/>
</dbReference>
<feature type="domain" description="LytR/CpsA/Psr regulator C-terminal" evidence="4">
    <location>
        <begin position="317"/>
        <end position="402"/>
    </location>
</feature>
<dbReference type="PANTHER" id="PTHR33392">
    <property type="entry name" value="POLYISOPRENYL-TEICHOIC ACID--PEPTIDOGLYCAN TEICHOIC ACID TRANSFERASE TAGU"/>
    <property type="match status" value="1"/>
</dbReference>
<keyword evidence="2" id="KW-0812">Transmembrane</keyword>